<dbReference type="Proteomes" id="UP000620139">
    <property type="component" value="Unassembled WGS sequence"/>
</dbReference>
<dbReference type="SUPFAM" id="SSF52402">
    <property type="entry name" value="Adenine nucleotide alpha hydrolases-like"/>
    <property type="match status" value="1"/>
</dbReference>
<proteinExistence type="predicted"/>
<evidence type="ECO:0000259" key="1">
    <source>
        <dbReference type="Pfam" id="PF00582"/>
    </source>
</evidence>
<organism evidence="2 3">
    <name type="scientific">Inhella gelatinilytica</name>
    <dbReference type="NCBI Taxonomy" id="2795030"/>
    <lineage>
        <taxon>Bacteria</taxon>
        <taxon>Pseudomonadati</taxon>
        <taxon>Pseudomonadota</taxon>
        <taxon>Betaproteobacteria</taxon>
        <taxon>Burkholderiales</taxon>
        <taxon>Sphaerotilaceae</taxon>
        <taxon>Inhella</taxon>
    </lineage>
</organism>
<sequence length="150" mass="15829">MTIKRLMVVLELTPWSASAVQQGLALAGALAAELVFFVPLPALGSAMGDAFTLMVESGETTDAALRLEAAERLRQAAEAADHAGILHHVAVQRGGDLSSLVVEQARRWHCAYILVGAPPQNAVMRLLSGNLIPALITASPIPVLVCKDEQ</sequence>
<dbReference type="InterPro" id="IPR006016">
    <property type="entry name" value="UspA"/>
</dbReference>
<dbReference type="AlphaFoldDB" id="A0A931IT31"/>
<keyword evidence="3" id="KW-1185">Reference proteome</keyword>
<accession>A0A931IT31</accession>
<dbReference type="EMBL" id="JAEDAL010000001">
    <property type="protein sequence ID" value="MBH9551487.1"/>
    <property type="molecule type" value="Genomic_DNA"/>
</dbReference>
<comment type="caution">
    <text evidence="2">The sequence shown here is derived from an EMBL/GenBank/DDBJ whole genome shotgun (WGS) entry which is preliminary data.</text>
</comment>
<dbReference type="RefSeq" id="WP_198099099.1">
    <property type="nucleotide sequence ID" value="NZ_JAEDAL010000001.1"/>
</dbReference>
<feature type="domain" description="UspA" evidence="1">
    <location>
        <begin position="3"/>
        <end position="147"/>
    </location>
</feature>
<protein>
    <submittedName>
        <fullName evidence="2">Universal stress protein</fullName>
    </submittedName>
</protein>
<dbReference type="Pfam" id="PF00582">
    <property type="entry name" value="Usp"/>
    <property type="match status" value="1"/>
</dbReference>
<name>A0A931IT31_9BURK</name>
<evidence type="ECO:0000313" key="2">
    <source>
        <dbReference type="EMBL" id="MBH9551487.1"/>
    </source>
</evidence>
<reference evidence="2" key="1">
    <citation type="submission" date="2020-12" db="EMBL/GenBank/DDBJ databases">
        <title>The genome sequence of Inhella sp. 4Y17.</title>
        <authorList>
            <person name="Liu Y."/>
        </authorList>
    </citation>
    <scope>NUCLEOTIDE SEQUENCE</scope>
    <source>
        <strain evidence="2">4Y10</strain>
    </source>
</reference>
<evidence type="ECO:0000313" key="3">
    <source>
        <dbReference type="Proteomes" id="UP000620139"/>
    </source>
</evidence>
<dbReference type="Gene3D" id="3.40.50.620">
    <property type="entry name" value="HUPs"/>
    <property type="match status" value="1"/>
</dbReference>
<gene>
    <name evidence="2" type="ORF">I7X43_01385</name>
</gene>
<dbReference type="InterPro" id="IPR014729">
    <property type="entry name" value="Rossmann-like_a/b/a_fold"/>
</dbReference>